<accession>A0ABY6D382</accession>
<feature type="domain" description="Solute-binding protein family 3/N-terminal" evidence="4">
    <location>
        <begin position="60"/>
        <end position="297"/>
    </location>
</feature>
<evidence type="ECO:0000256" key="3">
    <source>
        <dbReference type="ARBA" id="ARBA00023237"/>
    </source>
</evidence>
<dbReference type="InterPro" id="IPR023346">
    <property type="entry name" value="Lysozyme-like_dom_sf"/>
</dbReference>
<gene>
    <name evidence="5" type="ORF">N7E81_05870</name>
</gene>
<sequence>MNRYILVCLLASGLGLFSCKRSNLDMTALEEQEQAEDPTYGYNPENVLDFDLNKIKERGYFTAIVDNSSTGMFLYRGEPMGYEYELLSLFAERMGLELRFNITPSMGDGFRKLNSGQGDILAYNLSVTKERQEFMDFTDPHNFVRQVLVQRKPDNWRSLKLHEIEKTLIRNPIDLIGKEVHVRKGSAYTTRLKHLAEEVGGDILIVEEFDELETEALIEMVATGEIDYTVSDEDVALVNARYFPILDVRTAISFPQQIAWGVRKHSPQLLDTLNAWIGHMKRTNEYYALYDKYFKSTRKSKEMVESDFFSKNSERISPYDSLIKIGAEKLGWDWQLLAAQISKESRFDPRAESWVGARGLMQVMPRTANSYGIHNLYSPSLNIKAGVKHLLWLEDVWKEIDDPIEKSKFVLASYNVGQGHVQDAARLAKKYGTNPEQWEDVAKYLRLKAKKKYYMDPVVQFGYCRGDEPVDYVEDILYRYGRYLQMDKSAAVAADDQPIVE</sequence>
<dbReference type="Gene3D" id="1.10.530.10">
    <property type="match status" value="1"/>
</dbReference>
<evidence type="ECO:0000313" key="6">
    <source>
        <dbReference type="Proteomes" id="UP001062165"/>
    </source>
</evidence>
<dbReference type="Gene3D" id="3.40.190.10">
    <property type="entry name" value="Periplasmic binding protein-like II"/>
    <property type="match status" value="2"/>
</dbReference>
<keyword evidence="3" id="KW-0998">Cell outer membrane</keyword>
<protein>
    <submittedName>
        <fullName evidence="5">Transporter substrate-binding domain-containing protein</fullName>
    </submittedName>
</protein>
<comment type="subcellular location">
    <subcellularLocation>
        <location evidence="1">Cell outer membrane</location>
        <topology evidence="1">Peripheral membrane protein</topology>
    </subcellularLocation>
</comment>
<keyword evidence="6" id="KW-1185">Reference proteome</keyword>
<dbReference type="SUPFAM" id="SSF53850">
    <property type="entry name" value="Periplasmic binding protein-like II"/>
    <property type="match status" value="1"/>
</dbReference>
<dbReference type="EMBL" id="CP106735">
    <property type="protein sequence ID" value="UXX80624.1"/>
    <property type="molecule type" value="Genomic_DNA"/>
</dbReference>
<dbReference type="CDD" id="cd01009">
    <property type="entry name" value="PBP2_YfhD_N"/>
    <property type="match status" value="1"/>
</dbReference>
<dbReference type="RefSeq" id="WP_263052354.1">
    <property type="nucleotide sequence ID" value="NZ_CP106735.1"/>
</dbReference>
<dbReference type="CDD" id="cd13403">
    <property type="entry name" value="MLTF-like"/>
    <property type="match status" value="1"/>
</dbReference>
<keyword evidence="3" id="KW-0472">Membrane</keyword>
<evidence type="ECO:0000256" key="1">
    <source>
        <dbReference type="ARBA" id="ARBA00004339"/>
    </source>
</evidence>
<dbReference type="Pfam" id="PF01464">
    <property type="entry name" value="SLT"/>
    <property type="match status" value="1"/>
</dbReference>
<name>A0ABY6D382_9BACT</name>
<evidence type="ECO:0000313" key="5">
    <source>
        <dbReference type="EMBL" id="UXX80624.1"/>
    </source>
</evidence>
<dbReference type="SMART" id="SM00062">
    <property type="entry name" value="PBPb"/>
    <property type="match status" value="1"/>
</dbReference>
<dbReference type="PROSITE" id="PS51257">
    <property type="entry name" value="PROKAR_LIPOPROTEIN"/>
    <property type="match status" value="1"/>
</dbReference>
<dbReference type="InterPro" id="IPR008258">
    <property type="entry name" value="Transglycosylase_SLT_dom_1"/>
</dbReference>
<dbReference type="Pfam" id="PF00497">
    <property type="entry name" value="SBP_bac_3"/>
    <property type="match status" value="1"/>
</dbReference>
<dbReference type="InterPro" id="IPR001638">
    <property type="entry name" value="Solute-binding_3/MltF_N"/>
</dbReference>
<evidence type="ECO:0000259" key="4">
    <source>
        <dbReference type="SMART" id="SM00062"/>
    </source>
</evidence>
<dbReference type="SUPFAM" id="SSF53955">
    <property type="entry name" value="Lysozyme-like"/>
    <property type="match status" value="1"/>
</dbReference>
<evidence type="ECO:0000256" key="2">
    <source>
        <dbReference type="ARBA" id="ARBA00022729"/>
    </source>
</evidence>
<dbReference type="PANTHER" id="PTHR35936">
    <property type="entry name" value="MEMBRANE-BOUND LYTIC MUREIN TRANSGLYCOSYLASE F"/>
    <property type="match status" value="1"/>
</dbReference>
<dbReference type="Proteomes" id="UP001062165">
    <property type="component" value="Chromosome"/>
</dbReference>
<keyword evidence="2" id="KW-0732">Signal</keyword>
<reference evidence="5" key="1">
    <citation type="submission" date="2022-10" db="EMBL/GenBank/DDBJ databases">
        <title>Comparative genomics and taxonomic characterization of three novel marine species of genus Reichenbachiella exhibiting antioxidant and polysaccharide degradation activities.</title>
        <authorList>
            <person name="Muhammad N."/>
            <person name="Lee Y.-J."/>
            <person name="Ko J."/>
            <person name="Kim S.-G."/>
        </authorList>
    </citation>
    <scope>NUCLEOTIDE SEQUENCE</scope>
    <source>
        <strain evidence="5">Wsw4-B4</strain>
    </source>
</reference>
<organism evidence="5 6">
    <name type="scientific">Reichenbachiella carrageenanivorans</name>
    <dbReference type="NCBI Taxonomy" id="2979869"/>
    <lineage>
        <taxon>Bacteria</taxon>
        <taxon>Pseudomonadati</taxon>
        <taxon>Bacteroidota</taxon>
        <taxon>Cytophagia</taxon>
        <taxon>Cytophagales</taxon>
        <taxon>Reichenbachiellaceae</taxon>
        <taxon>Reichenbachiella</taxon>
    </lineage>
</organism>
<proteinExistence type="predicted"/>
<dbReference type="PANTHER" id="PTHR35936:SF19">
    <property type="entry name" value="AMINO-ACID-BINDING PROTEIN YXEM-RELATED"/>
    <property type="match status" value="1"/>
</dbReference>